<protein>
    <submittedName>
        <fullName evidence="2">Uncharacterized protein</fullName>
    </submittedName>
</protein>
<sequence length="162" mass="18447">MSKADELAAKLKQKQQTRADAQACADTVIEHWPIQVYEMYHQLEAWLEPLTEAGLNIRRIPTHVIENLPSGETFNYAIDKLLIEGNHHSITLDPIARFVIGGMGRVDILTKGQERYLCRTETEHGETHWQIQPLPRSGQPQPDPVELDEDNFLSVIQEGLEL</sequence>
<dbReference type="EMBL" id="AFOY02000010">
    <property type="protein sequence ID" value="EXF94573.1"/>
    <property type="molecule type" value="Genomic_DNA"/>
</dbReference>
<dbReference type="RefSeq" id="WP_019692696.1">
    <property type="nucleotide sequence ID" value="NZ_AFOY02000010.1"/>
</dbReference>
<evidence type="ECO:0000313" key="3">
    <source>
        <dbReference type="Proteomes" id="UP000022611"/>
    </source>
</evidence>
<proteinExistence type="predicted"/>
<feature type="region of interest" description="Disordered" evidence="1">
    <location>
        <begin position="127"/>
        <end position="147"/>
    </location>
</feature>
<accession>A0A010SUH1</accession>
<dbReference type="Proteomes" id="UP000022611">
    <property type="component" value="Unassembled WGS sequence"/>
</dbReference>
<dbReference type="OrthoDB" id="7017599at2"/>
<gene>
    <name evidence="2" type="ORF">HK44_001050</name>
</gene>
<comment type="caution">
    <text evidence="2">The sequence shown here is derived from an EMBL/GenBank/DDBJ whole genome shotgun (WGS) entry which is preliminary data.</text>
</comment>
<dbReference type="HOGENOM" id="CLU_1633940_0_0_6"/>
<evidence type="ECO:0000256" key="1">
    <source>
        <dbReference type="SAM" id="MobiDB-lite"/>
    </source>
</evidence>
<organism evidence="2 3">
    <name type="scientific">Pseudomonas fluorescens HK44</name>
    <dbReference type="NCBI Taxonomy" id="1042209"/>
    <lineage>
        <taxon>Bacteria</taxon>
        <taxon>Pseudomonadati</taxon>
        <taxon>Pseudomonadota</taxon>
        <taxon>Gammaproteobacteria</taxon>
        <taxon>Pseudomonadales</taxon>
        <taxon>Pseudomonadaceae</taxon>
        <taxon>Pseudomonas</taxon>
    </lineage>
</organism>
<name>A0A010SUH1_PSEFL</name>
<dbReference type="AlphaFoldDB" id="A0A010SUH1"/>
<dbReference type="PATRIC" id="fig|1042209.11.peg.2552"/>
<reference evidence="2 3" key="1">
    <citation type="journal article" date="2011" name="J. Bacteriol.">
        <title>Draft genome sequence of the polycyclic aromatic hydrocarbon-degrading, genetically engineered bioluminescent bioreporter Pseudomonas fluorescens HK44.</title>
        <authorList>
            <person name="Chauhan A."/>
            <person name="Layton A.C."/>
            <person name="Williams D.E."/>
            <person name="Smartt A.E."/>
            <person name="Ripp S."/>
            <person name="Karpinets T.V."/>
            <person name="Brown S.D."/>
            <person name="Sayler G.S."/>
        </authorList>
    </citation>
    <scope>NUCLEOTIDE SEQUENCE [LARGE SCALE GENOMIC DNA]</scope>
    <source>
        <strain evidence="2 3">HK44</strain>
    </source>
</reference>
<evidence type="ECO:0000313" key="2">
    <source>
        <dbReference type="EMBL" id="EXF94573.1"/>
    </source>
</evidence>